<reference evidence="2 3" key="1">
    <citation type="journal article" date="2017" name="Plant Biotechnol. J.">
        <title>A comprehensive draft genome sequence for lupin (Lupinus angustifolius), an emerging health food: insights into plant-microbe interactions and legume evolution.</title>
        <authorList>
            <person name="Hane J.K."/>
            <person name="Ming Y."/>
            <person name="Kamphuis L.G."/>
            <person name="Nelson M.N."/>
            <person name="Garg G."/>
            <person name="Atkins C.A."/>
            <person name="Bayer P.E."/>
            <person name="Bravo A."/>
            <person name="Bringans S."/>
            <person name="Cannon S."/>
            <person name="Edwards D."/>
            <person name="Foley R."/>
            <person name="Gao L.L."/>
            <person name="Harrison M.J."/>
            <person name="Huang W."/>
            <person name="Hurgobin B."/>
            <person name="Li S."/>
            <person name="Liu C.W."/>
            <person name="McGrath A."/>
            <person name="Morahan G."/>
            <person name="Murray J."/>
            <person name="Weller J."/>
            <person name="Jian J."/>
            <person name="Singh K.B."/>
        </authorList>
    </citation>
    <scope>NUCLEOTIDE SEQUENCE [LARGE SCALE GENOMIC DNA]</scope>
    <source>
        <strain evidence="3">cv. Tanjil</strain>
        <tissue evidence="2">Whole plant</tissue>
    </source>
</reference>
<evidence type="ECO:0000313" key="3">
    <source>
        <dbReference type="Proteomes" id="UP000188354"/>
    </source>
</evidence>
<gene>
    <name evidence="2" type="ORF">TanjilG_06630</name>
</gene>
<keyword evidence="3" id="KW-1185">Reference proteome</keyword>
<organism evidence="2 3">
    <name type="scientific">Lupinus angustifolius</name>
    <name type="common">Narrow-leaved blue lupine</name>
    <dbReference type="NCBI Taxonomy" id="3871"/>
    <lineage>
        <taxon>Eukaryota</taxon>
        <taxon>Viridiplantae</taxon>
        <taxon>Streptophyta</taxon>
        <taxon>Embryophyta</taxon>
        <taxon>Tracheophyta</taxon>
        <taxon>Spermatophyta</taxon>
        <taxon>Magnoliopsida</taxon>
        <taxon>eudicotyledons</taxon>
        <taxon>Gunneridae</taxon>
        <taxon>Pentapetalae</taxon>
        <taxon>rosids</taxon>
        <taxon>fabids</taxon>
        <taxon>Fabales</taxon>
        <taxon>Fabaceae</taxon>
        <taxon>Papilionoideae</taxon>
        <taxon>50 kb inversion clade</taxon>
        <taxon>genistoids sensu lato</taxon>
        <taxon>core genistoids</taxon>
        <taxon>Genisteae</taxon>
        <taxon>Lupinus</taxon>
    </lineage>
</organism>
<name>A0A1J7GYG1_LUPAN</name>
<sequence length="134" mass="14117">MANKTTIIRSVIQTAMEIPLSPMAFESTMLIDGFHGTTYTIQDSKTGDVSKRTTSGPPAKVSSPRRPKKTVVIAVLPNQAKFITAIGSASLARTLTSGISMSLFSMSAYPCAGGGSVAGWLVLSFNLDVDDIFA</sequence>
<dbReference type="Gramene" id="OIV94604">
    <property type="protein sequence ID" value="OIV94604"/>
    <property type="gene ID" value="TanjilG_06630"/>
</dbReference>
<feature type="region of interest" description="Disordered" evidence="1">
    <location>
        <begin position="42"/>
        <end position="66"/>
    </location>
</feature>
<dbReference type="AlphaFoldDB" id="A0A1J7GYG1"/>
<evidence type="ECO:0000256" key="1">
    <source>
        <dbReference type="SAM" id="MobiDB-lite"/>
    </source>
</evidence>
<dbReference type="Proteomes" id="UP000188354">
    <property type="component" value="Chromosome LG17"/>
</dbReference>
<proteinExistence type="predicted"/>
<dbReference type="EMBL" id="CM007377">
    <property type="protein sequence ID" value="OIV94604.1"/>
    <property type="molecule type" value="Genomic_DNA"/>
</dbReference>
<protein>
    <submittedName>
        <fullName evidence="2">Uncharacterized protein</fullName>
    </submittedName>
</protein>
<accession>A0A1J7GYG1</accession>
<evidence type="ECO:0000313" key="2">
    <source>
        <dbReference type="EMBL" id="OIV94604.1"/>
    </source>
</evidence>